<keyword evidence="2" id="KW-0472">Membrane</keyword>
<feature type="region of interest" description="Disordered" evidence="1">
    <location>
        <begin position="1"/>
        <end position="20"/>
    </location>
</feature>
<name>A0A853ZT00_9PSED</name>
<accession>A0A853ZT00</accession>
<comment type="caution">
    <text evidence="3">The sequence shown here is derived from an EMBL/GenBank/DDBJ whole genome shotgun (WGS) entry which is preliminary data.</text>
</comment>
<evidence type="ECO:0000313" key="4">
    <source>
        <dbReference type="Proteomes" id="UP000185990"/>
    </source>
</evidence>
<keyword evidence="2" id="KW-0812">Transmembrane</keyword>
<evidence type="ECO:0008006" key="5">
    <source>
        <dbReference type="Google" id="ProtNLM"/>
    </source>
</evidence>
<keyword evidence="2" id="KW-1133">Transmembrane helix</keyword>
<dbReference type="AlphaFoldDB" id="A0A853ZT00"/>
<protein>
    <recommendedName>
        <fullName evidence="5">Terminase</fullName>
    </recommendedName>
</protein>
<evidence type="ECO:0000313" key="3">
    <source>
        <dbReference type="EMBL" id="OKA17709.1"/>
    </source>
</evidence>
<dbReference type="EMBL" id="MPJD01000046">
    <property type="protein sequence ID" value="OKA17709.1"/>
    <property type="molecule type" value="Genomic_DNA"/>
</dbReference>
<dbReference type="Proteomes" id="UP000185990">
    <property type="component" value="Unassembled WGS sequence"/>
</dbReference>
<dbReference type="RefSeq" id="WP_073510782.1">
    <property type="nucleotide sequence ID" value="NZ_MPJD01000046.1"/>
</dbReference>
<feature type="transmembrane region" description="Helical" evidence="2">
    <location>
        <begin position="52"/>
        <end position="68"/>
    </location>
</feature>
<organism evidence="3 4">
    <name type="scientific">Pseudomonas versuta</name>
    <dbReference type="NCBI Taxonomy" id="1788301"/>
    <lineage>
        <taxon>Bacteria</taxon>
        <taxon>Pseudomonadati</taxon>
        <taxon>Pseudomonadota</taxon>
        <taxon>Gammaproteobacteria</taxon>
        <taxon>Pseudomonadales</taxon>
        <taxon>Pseudomonadaceae</taxon>
        <taxon>Pseudomonas</taxon>
    </lineage>
</organism>
<proteinExistence type="predicted"/>
<gene>
    <name evidence="3" type="ORF">BOH74_22285</name>
</gene>
<reference evidence="3 4" key="1">
    <citation type="submission" date="2016-11" db="EMBL/GenBank/DDBJ databases">
        <title>Draft genome of Pseudomonas versuta A4R1.12.</title>
        <authorList>
            <person name="See-Too W.-S."/>
        </authorList>
    </citation>
    <scope>NUCLEOTIDE SEQUENCE [LARGE SCALE GENOMIC DNA]</scope>
    <source>
        <strain evidence="3 4">A4R1.12</strain>
    </source>
</reference>
<sequence>MGKRHPNLPAWQWRSNPQSHLSPAHQALNLIAIPMMVLAFLLLAWGVFSGNAVTACIGLLALFAGMALQHQGRKLEDRTAQRSQTF</sequence>
<evidence type="ECO:0000256" key="1">
    <source>
        <dbReference type="SAM" id="MobiDB-lite"/>
    </source>
</evidence>
<evidence type="ECO:0000256" key="2">
    <source>
        <dbReference type="SAM" id="Phobius"/>
    </source>
</evidence>